<accession>A0A9D1DD57</accession>
<comment type="cofactor">
    <cofactor evidence="1">
        <name>FMN</name>
        <dbReference type="ChEBI" id="CHEBI:58210"/>
    </cofactor>
</comment>
<proteinExistence type="inferred from homology"/>
<organism evidence="5 6">
    <name type="scientific">Candidatus Egerieicola pullicola</name>
    <dbReference type="NCBI Taxonomy" id="2840775"/>
    <lineage>
        <taxon>Bacteria</taxon>
        <taxon>Bacillati</taxon>
        <taxon>Bacillota</taxon>
        <taxon>Clostridia</taxon>
        <taxon>Eubacteriales</taxon>
        <taxon>Oscillospiraceae</taxon>
        <taxon>Oscillospiraceae incertae sedis</taxon>
        <taxon>Candidatus Egerieicola</taxon>
    </lineage>
</organism>
<dbReference type="InterPro" id="IPR052174">
    <property type="entry name" value="Flavoredoxin"/>
</dbReference>
<dbReference type="GO" id="GO:0010181">
    <property type="term" value="F:FMN binding"/>
    <property type="evidence" value="ECO:0007669"/>
    <property type="project" value="InterPro"/>
</dbReference>
<dbReference type="InterPro" id="IPR012349">
    <property type="entry name" value="Split_barrel_FMN-bd"/>
</dbReference>
<keyword evidence="2" id="KW-0285">Flavoprotein</keyword>
<evidence type="ECO:0000313" key="5">
    <source>
        <dbReference type="EMBL" id="HIR41538.1"/>
    </source>
</evidence>
<dbReference type="EMBL" id="DVGY01000155">
    <property type="protein sequence ID" value="HIR41538.1"/>
    <property type="molecule type" value="Genomic_DNA"/>
</dbReference>
<dbReference type="PANTHER" id="PTHR43567:SF1">
    <property type="entry name" value="FLAVOREDOXIN"/>
    <property type="match status" value="1"/>
</dbReference>
<reference evidence="5" key="2">
    <citation type="journal article" date="2021" name="PeerJ">
        <title>Extensive microbial diversity within the chicken gut microbiome revealed by metagenomics and culture.</title>
        <authorList>
            <person name="Gilroy R."/>
            <person name="Ravi A."/>
            <person name="Getino M."/>
            <person name="Pursley I."/>
            <person name="Horton D.L."/>
            <person name="Alikhan N.F."/>
            <person name="Baker D."/>
            <person name="Gharbi K."/>
            <person name="Hall N."/>
            <person name="Watson M."/>
            <person name="Adriaenssens E.M."/>
            <person name="Foster-Nyarko E."/>
            <person name="Jarju S."/>
            <person name="Secka A."/>
            <person name="Antonio M."/>
            <person name="Oren A."/>
            <person name="Chaudhuri R.R."/>
            <person name="La Ragione R."/>
            <person name="Hildebrand F."/>
            <person name="Pallen M.J."/>
        </authorList>
    </citation>
    <scope>NUCLEOTIDE SEQUENCE</scope>
    <source>
        <strain evidence="5">CHK184-25365</strain>
    </source>
</reference>
<protein>
    <submittedName>
        <fullName evidence="5">Flavin reductase family protein</fullName>
    </submittedName>
</protein>
<evidence type="ECO:0000313" key="6">
    <source>
        <dbReference type="Proteomes" id="UP000886749"/>
    </source>
</evidence>
<evidence type="ECO:0000259" key="4">
    <source>
        <dbReference type="SMART" id="SM00903"/>
    </source>
</evidence>
<comment type="similarity">
    <text evidence="3">Belongs to the flavoredoxin family.</text>
</comment>
<dbReference type="GO" id="GO:0016646">
    <property type="term" value="F:oxidoreductase activity, acting on the CH-NH group of donors, NAD or NADP as acceptor"/>
    <property type="evidence" value="ECO:0007669"/>
    <property type="project" value="UniProtKB-ARBA"/>
</dbReference>
<dbReference type="SMART" id="SM00903">
    <property type="entry name" value="Flavin_Reduct"/>
    <property type="match status" value="1"/>
</dbReference>
<evidence type="ECO:0000256" key="2">
    <source>
        <dbReference type="ARBA" id="ARBA00022630"/>
    </source>
</evidence>
<evidence type="ECO:0000256" key="3">
    <source>
        <dbReference type="ARBA" id="ARBA00038054"/>
    </source>
</evidence>
<dbReference type="Pfam" id="PF01613">
    <property type="entry name" value="Flavin_Reduct"/>
    <property type="match status" value="1"/>
</dbReference>
<dbReference type="AlphaFoldDB" id="A0A9D1DD57"/>
<dbReference type="SUPFAM" id="SSF50475">
    <property type="entry name" value="FMN-binding split barrel"/>
    <property type="match status" value="1"/>
</dbReference>
<name>A0A9D1DD57_9FIRM</name>
<comment type="caution">
    <text evidence="5">The sequence shown here is derived from an EMBL/GenBank/DDBJ whole genome shotgun (WGS) entry which is preliminary data.</text>
</comment>
<sequence>MKQSWKGSVLLAPVPPVLVSCGDLEHPNVLTVAWTGVLNTRPPMTYISLRPERYSYELIQKSRCFCINLPTAALVKAVDFCGCRSGRQVDKFSHCGLTPAPSQEIEAPMVEQSPVSLECRVKDIVPLGTHHMFTAEIVRVNVEESLLDQAGKLDLSKAGLLAYAHGEYFALGKKLGKFGDSVRKKRKKRN</sequence>
<reference evidence="5" key="1">
    <citation type="submission" date="2020-10" db="EMBL/GenBank/DDBJ databases">
        <authorList>
            <person name="Gilroy R."/>
        </authorList>
    </citation>
    <scope>NUCLEOTIDE SEQUENCE</scope>
    <source>
        <strain evidence="5">CHK184-25365</strain>
    </source>
</reference>
<dbReference type="PROSITE" id="PS51257">
    <property type="entry name" value="PROKAR_LIPOPROTEIN"/>
    <property type="match status" value="1"/>
</dbReference>
<evidence type="ECO:0000256" key="1">
    <source>
        <dbReference type="ARBA" id="ARBA00001917"/>
    </source>
</evidence>
<dbReference type="InterPro" id="IPR002563">
    <property type="entry name" value="Flavin_Rdtase-like_dom"/>
</dbReference>
<gene>
    <name evidence="5" type="ORF">IAB36_06910</name>
</gene>
<dbReference type="PANTHER" id="PTHR43567">
    <property type="entry name" value="FLAVOREDOXIN-RELATED-RELATED"/>
    <property type="match status" value="1"/>
</dbReference>
<dbReference type="Proteomes" id="UP000886749">
    <property type="component" value="Unassembled WGS sequence"/>
</dbReference>
<feature type="domain" description="Flavin reductase like" evidence="4">
    <location>
        <begin position="11"/>
        <end position="163"/>
    </location>
</feature>
<dbReference type="Gene3D" id="2.30.110.10">
    <property type="entry name" value="Electron Transport, Fmn-binding Protein, Chain A"/>
    <property type="match status" value="1"/>
</dbReference>